<dbReference type="PANTHER" id="PTHR30146">
    <property type="entry name" value="LACI-RELATED TRANSCRIPTIONAL REPRESSOR"/>
    <property type="match status" value="1"/>
</dbReference>
<evidence type="ECO:0000256" key="2">
    <source>
        <dbReference type="ARBA" id="ARBA00023125"/>
    </source>
</evidence>
<dbReference type="EMBL" id="FUKQ01000052">
    <property type="protein sequence ID" value="SJN43144.1"/>
    <property type="molecule type" value="Genomic_DNA"/>
</dbReference>
<feature type="domain" description="Transcriptional regulator LacI/GalR-like sensor" evidence="4">
    <location>
        <begin position="11"/>
        <end position="148"/>
    </location>
</feature>
<dbReference type="Pfam" id="PF13377">
    <property type="entry name" value="Peripla_BP_3"/>
    <property type="match status" value="1"/>
</dbReference>
<dbReference type="InterPro" id="IPR046335">
    <property type="entry name" value="LacI/GalR-like_sensor"/>
</dbReference>
<evidence type="ECO:0000313" key="5">
    <source>
        <dbReference type="EMBL" id="SJN43144.1"/>
    </source>
</evidence>
<keyword evidence="6" id="KW-1185">Reference proteome</keyword>
<dbReference type="GO" id="GO:0000976">
    <property type="term" value="F:transcription cis-regulatory region binding"/>
    <property type="evidence" value="ECO:0007669"/>
    <property type="project" value="TreeGrafter"/>
</dbReference>
<sequence>MKAVAAELGWTRSAAAAALSGRRAGALGLAATVTHVNTRDEMAGMQASTRMLRGSEAPTAVIYDNELLTIGGVAACHDAGLGVGRQVGMASFEDSPALRMQRPGIIALRRRSEELGAMAARALLALADGEDPTMEVGPLPELAVRGSSGRWPTQ</sequence>
<dbReference type="SUPFAM" id="SSF53822">
    <property type="entry name" value="Periplasmic binding protein-like I"/>
    <property type="match status" value="1"/>
</dbReference>
<reference evidence="5 6" key="1">
    <citation type="submission" date="2017-02" db="EMBL/GenBank/DDBJ databases">
        <authorList>
            <person name="Peterson S.W."/>
        </authorList>
    </citation>
    <scope>NUCLEOTIDE SEQUENCE [LARGE SCALE GENOMIC DNA]</scope>
    <source>
        <strain evidence="5 6">LSP_Lj1</strain>
    </source>
</reference>
<evidence type="ECO:0000256" key="1">
    <source>
        <dbReference type="ARBA" id="ARBA00023015"/>
    </source>
</evidence>
<evidence type="ECO:0000259" key="4">
    <source>
        <dbReference type="Pfam" id="PF13377"/>
    </source>
</evidence>
<gene>
    <name evidence="5" type="ORF">FM114_14025</name>
</gene>
<accession>A0A1R4KGC8</accession>
<keyword evidence="2" id="KW-0238">DNA-binding</keyword>
<dbReference type="STRING" id="1255658.FM114_14025"/>
<protein>
    <submittedName>
        <fullName evidence="5">Transcriptional regulator, LacI family</fullName>
    </submittedName>
</protein>
<keyword evidence="3" id="KW-0804">Transcription</keyword>
<dbReference type="GO" id="GO:0003700">
    <property type="term" value="F:DNA-binding transcription factor activity"/>
    <property type="evidence" value="ECO:0007669"/>
    <property type="project" value="TreeGrafter"/>
</dbReference>
<dbReference type="Gene3D" id="3.40.50.2300">
    <property type="match status" value="1"/>
</dbReference>
<organism evidence="5 6">
    <name type="scientific">Luteococcus japonicus LSP_Lj1</name>
    <dbReference type="NCBI Taxonomy" id="1255658"/>
    <lineage>
        <taxon>Bacteria</taxon>
        <taxon>Bacillati</taxon>
        <taxon>Actinomycetota</taxon>
        <taxon>Actinomycetes</taxon>
        <taxon>Propionibacteriales</taxon>
        <taxon>Propionibacteriaceae</taxon>
        <taxon>Luteococcus</taxon>
    </lineage>
</organism>
<proteinExistence type="predicted"/>
<keyword evidence="1" id="KW-0805">Transcription regulation</keyword>
<evidence type="ECO:0000256" key="3">
    <source>
        <dbReference type="ARBA" id="ARBA00023163"/>
    </source>
</evidence>
<evidence type="ECO:0000313" key="6">
    <source>
        <dbReference type="Proteomes" id="UP000188342"/>
    </source>
</evidence>
<dbReference type="InterPro" id="IPR028082">
    <property type="entry name" value="Peripla_BP_I"/>
</dbReference>
<dbReference type="Proteomes" id="UP000188342">
    <property type="component" value="Unassembled WGS sequence"/>
</dbReference>
<dbReference type="PANTHER" id="PTHR30146:SF155">
    <property type="entry name" value="ALANINE RACEMASE"/>
    <property type="match status" value="1"/>
</dbReference>
<dbReference type="AlphaFoldDB" id="A0A1R4KGC8"/>
<name>A0A1R4KGC8_9ACTN</name>